<feature type="domain" description="Myb-like" evidence="5">
    <location>
        <begin position="110"/>
        <end position="147"/>
    </location>
</feature>
<dbReference type="GO" id="GO:0001006">
    <property type="term" value="F:RNA polymerase III type 3 promoter sequence-specific DNA binding"/>
    <property type="evidence" value="ECO:0007669"/>
    <property type="project" value="TreeGrafter"/>
</dbReference>
<keyword evidence="2" id="KW-0238">DNA-binding</keyword>
<keyword evidence="4" id="KW-0539">Nucleus</keyword>
<evidence type="ECO:0000259" key="5">
    <source>
        <dbReference type="PROSITE" id="PS50090"/>
    </source>
</evidence>
<feature type="domain" description="HTH myb-type" evidence="6">
    <location>
        <begin position="114"/>
        <end position="147"/>
    </location>
</feature>
<dbReference type="Proteomes" id="UP000799118">
    <property type="component" value="Unassembled WGS sequence"/>
</dbReference>
<dbReference type="Gene3D" id="1.10.10.60">
    <property type="entry name" value="Homeodomain-like"/>
    <property type="match status" value="3"/>
</dbReference>
<name>A0A6A4HUD3_9AGAR</name>
<dbReference type="InterPro" id="IPR009057">
    <property type="entry name" value="Homeodomain-like_sf"/>
</dbReference>
<dbReference type="CDD" id="cd00167">
    <property type="entry name" value="SANT"/>
    <property type="match status" value="3"/>
</dbReference>
<dbReference type="Pfam" id="PF00249">
    <property type="entry name" value="Myb_DNA-binding"/>
    <property type="match status" value="1"/>
</dbReference>
<gene>
    <name evidence="7" type="ORF">BT96DRAFT_817011</name>
</gene>
<evidence type="ECO:0000256" key="1">
    <source>
        <dbReference type="ARBA" id="ARBA00023015"/>
    </source>
</evidence>
<evidence type="ECO:0000313" key="7">
    <source>
        <dbReference type="EMBL" id="KAE9402059.1"/>
    </source>
</evidence>
<keyword evidence="8" id="KW-1185">Reference proteome</keyword>
<keyword evidence="3" id="KW-0804">Transcription</keyword>
<evidence type="ECO:0008006" key="9">
    <source>
        <dbReference type="Google" id="ProtNLM"/>
    </source>
</evidence>
<reference evidence="7" key="1">
    <citation type="journal article" date="2019" name="Environ. Microbiol.">
        <title>Fungal ecological strategies reflected in gene transcription - a case study of two litter decomposers.</title>
        <authorList>
            <person name="Barbi F."/>
            <person name="Kohler A."/>
            <person name="Barry K."/>
            <person name="Baskaran P."/>
            <person name="Daum C."/>
            <person name="Fauchery L."/>
            <person name="Ihrmark K."/>
            <person name="Kuo A."/>
            <person name="LaButti K."/>
            <person name="Lipzen A."/>
            <person name="Morin E."/>
            <person name="Grigoriev I.V."/>
            <person name="Henrissat B."/>
            <person name="Lindahl B."/>
            <person name="Martin F."/>
        </authorList>
    </citation>
    <scope>NUCLEOTIDE SEQUENCE</scope>
    <source>
        <strain evidence="7">JB14</strain>
    </source>
</reference>
<dbReference type="AlphaFoldDB" id="A0A6A4HUD3"/>
<feature type="domain" description="HTH myb-type" evidence="6">
    <location>
        <begin position="59"/>
        <end position="113"/>
    </location>
</feature>
<organism evidence="7 8">
    <name type="scientific">Gymnopus androsaceus JB14</name>
    <dbReference type="NCBI Taxonomy" id="1447944"/>
    <lineage>
        <taxon>Eukaryota</taxon>
        <taxon>Fungi</taxon>
        <taxon>Dikarya</taxon>
        <taxon>Basidiomycota</taxon>
        <taxon>Agaricomycotina</taxon>
        <taxon>Agaricomycetes</taxon>
        <taxon>Agaricomycetidae</taxon>
        <taxon>Agaricales</taxon>
        <taxon>Marasmiineae</taxon>
        <taxon>Omphalotaceae</taxon>
        <taxon>Gymnopus</taxon>
    </lineage>
</organism>
<dbReference type="GO" id="GO:0019185">
    <property type="term" value="C:snRNA-activating protein complex"/>
    <property type="evidence" value="ECO:0007669"/>
    <property type="project" value="TreeGrafter"/>
</dbReference>
<dbReference type="GO" id="GO:0042796">
    <property type="term" value="P:snRNA transcription by RNA polymerase III"/>
    <property type="evidence" value="ECO:0007669"/>
    <property type="project" value="TreeGrafter"/>
</dbReference>
<dbReference type="PROSITE" id="PS50090">
    <property type="entry name" value="MYB_LIKE"/>
    <property type="match status" value="3"/>
</dbReference>
<dbReference type="GO" id="GO:0042795">
    <property type="term" value="P:snRNA transcription by RNA polymerase II"/>
    <property type="evidence" value="ECO:0007669"/>
    <property type="project" value="TreeGrafter"/>
</dbReference>
<evidence type="ECO:0000313" key="8">
    <source>
        <dbReference type="Proteomes" id="UP000799118"/>
    </source>
</evidence>
<dbReference type="EMBL" id="ML769439">
    <property type="protein sequence ID" value="KAE9402059.1"/>
    <property type="molecule type" value="Genomic_DNA"/>
</dbReference>
<evidence type="ECO:0000256" key="2">
    <source>
        <dbReference type="ARBA" id="ARBA00023125"/>
    </source>
</evidence>
<proteinExistence type="predicted"/>
<dbReference type="SUPFAM" id="SSF46689">
    <property type="entry name" value="Homeodomain-like"/>
    <property type="match status" value="2"/>
</dbReference>
<dbReference type="GO" id="GO:0000978">
    <property type="term" value="F:RNA polymerase II cis-regulatory region sequence-specific DNA binding"/>
    <property type="evidence" value="ECO:0007669"/>
    <property type="project" value="TreeGrafter"/>
</dbReference>
<dbReference type="PANTHER" id="PTHR46621">
    <property type="entry name" value="SNRNA-ACTIVATING PROTEIN COMPLEX SUBUNIT 4"/>
    <property type="match status" value="1"/>
</dbReference>
<dbReference type="Pfam" id="PF13921">
    <property type="entry name" value="Myb_DNA-bind_6"/>
    <property type="match status" value="1"/>
</dbReference>
<dbReference type="PANTHER" id="PTHR46621:SF1">
    <property type="entry name" value="SNRNA-ACTIVATING PROTEIN COMPLEX SUBUNIT 4"/>
    <property type="match status" value="1"/>
</dbReference>
<accession>A0A6A4HUD3</accession>
<dbReference type="InterPro" id="IPR001005">
    <property type="entry name" value="SANT/Myb"/>
</dbReference>
<evidence type="ECO:0000256" key="4">
    <source>
        <dbReference type="ARBA" id="ARBA00023242"/>
    </source>
</evidence>
<dbReference type="SMART" id="SM00717">
    <property type="entry name" value="SANT"/>
    <property type="match status" value="3"/>
</dbReference>
<dbReference type="InterPro" id="IPR051575">
    <property type="entry name" value="Myb-like_DNA-bd"/>
</dbReference>
<dbReference type="InterPro" id="IPR017930">
    <property type="entry name" value="Myb_dom"/>
</dbReference>
<dbReference type="PROSITE" id="PS51294">
    <property type="entry name" value="HTH_MYB"/>
    <property type="match status" value="3"/>
</dbReference>
<keyword evidence="1" id="KW-0805">Transcription regulation</keyword>
<feature type="domain" description="Myb-like" evidence="5">
    <location>
        <begin position="7"/>
        <end position="58"/>
    </location>
</feature>
<evidence type="ECO:0000256" key="3">
    <source>
        <dbReference type="ARBA" id="ARBA00023163"/>
    </source>
</evidence>
<sequence>MPQYKGRKIWTPEEDQLLKYAIEKEDPHNPNPSKWTAISKHVPNRSNRDCRKRWTSNMAFTFIKGSWSPTEDAMLALGMERYGERWSLVSMVVKSRNSDQCAKRWREILDPNINRARWSPAEDNKLIQAVEQHGTAWAKIGKKSFRP</sequence>
<feature type="domain" description="HTH myb-type" evidence="6">
    <location>
        <begin position="1"/>
        <end position="58"/>
    </location>
</feature>
<feature type="domain" description="Myb-like" evidence="5">
    <location>
        <begin position="64"/>
        <end position="109"/>
    </location>
</feature>
<evidence type="ECO:0000259" key="6">
    <source>
        <dbReference type="PROSITE" id="PS51294"/>
    </source>
</evidence>
<dbReference type="OrthoDB" id="2143914at2759"/>
<protein>
    <recommendedName>
        <fullName evidence="9">Homeodomain-like protein</fullName>
    </recommendedName>
</protein>